<evidence type="ECO:0000313" key="2">
    <source>
        <dbReference type="Proteomes" id="UP000429484"/>
    </source>
</evidence>
<name>A0AAW9TNR8_RHIML</name>
<protein>
    <submittedName>
        <fullName evidence="1">Uncharacterized protein</fullName>
    </submittedName>
</protein>
<dbReference type="AlphaFoldDB" id="A0AAW9TNR8"/>
<proteinExistence type="predicted"/>
<accession>A0AAW9TNR8</accession>
<organism evidence="1 2">
    <name type="scientific">Rhizobium meliloti</name>
    <name type="common">Ensifer meliloti</name>
    <name type="synonym">Sinorhizobium meliloti</name>
    <dbReference type="NCBI Taxonomy" id="382"/>
    <lineage>
        <taxon>Bacteria</taxon>
        <taxon>Pseudomonadati</taxon>
        <taxon>Pseudomonadota</taxon>
        <taxon>Alphaproteobacteria</taxon>
        <taxon>Hyphomicrobiales</taxon>
        <taxon>Rhizobiaceae</taxon>
        <taxon>Sinorhizobium/Ensifer group</taxon>
        <taxon>Sinorhizobium</taxon>
    </lineage>
</organism>
<comment type="caution">
    <text evidence="1">The sequence shown here is derived from an EMBL/GenBank/DDBJ whole genome shotgun (WGS) entry which is preliminary data.</text>
</comment>
<evidence type="ECO:0000313" key="1">
    <source>
        <dbReference type="EMBL" id="MQW33549.1"/>
    </source>
</evidence>
<dbReference type="EMBL" id="WISR01000124">
    <property type="protein sequence ID" value="MQW33549.1"/>
    <property type="molecule type" value="Genomic_DNA"/>
</dbReference>
<gene>
    <name evidence="1" type="ORF">GHK53_12255</name>
</gene>
<dbReference type="RefSeq" id="WP_153349660.1">
    <property type="nucleotide sequence ID" value="NZ_CP026525.1"/>
</dbReference>
<reference evidence="1 2" key="1">
    <citation type="journal article" date="2013" name="Genome Biol.">
        <title>Comparative genomics of the core and accessory genomes of 48 Sinorhizobium strains comprising five genospecies.</title>
        <authorList>
            <person name="Sugawara M."/>
            <person name="Epstein B."/>
            <person name="Badgley B.D."/>
            <person name="Unno T."/>
            <person name="Xu L."/>
            <person name="Reese J."/>
            <person name="Gyaneshwar P."/>
            <person name="Denny R."/>
            <person name="Mudge J."/>
            <person name="Bharti A.K."/>
            <person name="Farmer A.D."/>
            <person name="May G.D."/>
            <person name="Woodward J.E."/>
            <person name="Medigue C."/>
            <person name="Vallenet D."/>
            <person name="Lajus A."/>
            <person name="Rouy Z."/>
            <person name="Martinez-Vaz B."/>
            <person name="Tiffin P."/>
            <person name="Young N.D."/>
            <person name="Sadowsky M.J."/>
        </authorList>
    </citation>
    <scope>NUCLEOTIDE SEQUENCE [LARGE SCALE GENOMIC DNA]</scope>
    <source>
        <strain evidence="1 2">N6B1</strain>
    </source>
</reference>
<dbReference type="Proteomes" id="UP000429484">
    <property type="component" value="Unassembled WGS sequence"/>
</dbReference>
<sequence>MAIYIDTIGKASIHKLIVVVECKSCGKQARFLSKDLAGVYGHSRDPRTLPFKCQKCDTYDCRIMMEFPDFDRVREKIIWRPMKVKG</sequence>